<feature type="region of interest" description="Disordered" evidence="1">
    <location>
        <begin position="221"/>
        <end position="270"/>
    </location>
</feature>
<evidence type="ECO:0000313" key="3">
    <source>
        <dbReference type="EMBL" id="KAA0190551.1"/>
    </source>
</evidence>
<dbReference type="Proteomes" id="UP000728185">
    <property type="component" value="Unassembled WGS sequence"/>
</dbReference>
<gene>
    <name evidence="3" type="ORF">FBUS_05415</name>
</gene>
<feature type="domain" description="Ubiquitin-like" evidence="2">
    <location>
        <begin position="284"/>
        <end position="357"/>
    </location>
</feature>
<feature type="region of interest" description="Disordered" evidence="1">
    <location>
        <begin position="149"/>
        <end position="181"/>
    </location>
</feature>
<accession>A0A8E0VI04</accession>
<feature type="compositionally biased region" description="Acidic residues" evidence="1">
    <location>
        <begin position="43"/>
        <end position="59"/>
    </location>
</feature>
<evidence type="ECO:0000313" key="4">
    <source>
        <dbReference type="Proteomes" id="UP000728185"/>
    </source>
</evidence>
<evidence type="ECO:0000256" key="1">
    <source>
        <dbReference type="SAM" id="MobiDB-lite"/>
    </source>
</evidence>
<dbReference type="EMBL" id="LUCM01006947">
    <property type="protein sequence ID" value="KAA0190551.1"/>
    <property type="molecule type" value="Genomic_DNA"/>
</dbReference>
<evidence type="ECO:0000259" key="2">
    <source>
        <dbReference type="PROSITE" id="PS50053"/>
    </source>
</evidence>
<feature type="region of interest" description="Disordered" evidence="1">
    <location>
        <begin position="43"/>
        <end position="77"/>
    </location>
</feature>
<dbReference type="PROSITE" id="PS50053">
    <property type="entry name" value="UBIQUITIN_2"/>
    <property type="match status" value="1"/>
</dbReference>
<dbReference type="Gene3D" id="3.10.20.90">
    <property type="entry name" value="Phosphatidylinositol 3-kinase Catalytic Subunit, Chain A, domain 1"/>
    <property type="match status" value="1"/>
</dbReference>
<organism evidence="3 4">
    <name type="scientific">Fasciolopsis buskii</name>
    <dbReference type="NCBI Taxonomy" id="27845"/>
    <lineage>
        <taxon>Eukaryota</taxon>
        <taxon>Metazoa</taxon>
        <taxon>Spiralia</taxon>
        <taxon>Lophotrochozoa</taxon>
        <taxon>Platyhelminthes</taxon>
        <taxon>Trematoda</taxon>
        <taxon>Digenea</taxon>
        <taxon>Plagiorchiida</taxon>
        <taxon>Echinostomata</taxon>
        <taxon>Echinostomatoidea</taxon>
        <taxon>Fasciolidae</taxon>
        <taxon>Fasciolopsis</taxon>
    </lineage>
</organism>
<proteinExistence type="predicted"/>
<sequence>MPWWNLISEGLLYPLTVQEWSTLAESYPRGKIADFVIHEDISDDDETEEDDVKDEEVENINDSSVIDSQSGSASKSHSVSVHSPMYLHPDFSDKSDWQLFPRQFSQFCTECYGRILADRNSYQNARFRVRLIRNADEILLETVQTSLSESHTIGNGSSSTSTEPPISPDQANKVGGGGGDGGNWHPKVLRVDAKLVFGPHVRLSRIVLGCLLVDVIRETGPDGREVSQSAAEQPTIKSTTFTDSPSTPSSQFSTCSSISAPSDVMQGKKSRLKQQCLDQSSDQMGLVRRSTRQRVHPSDLIVQGSSDQPLQHLKVQLMQLTGVIPSDQHLMFKGVELADHTKTLHDLGLRADSLLHLWTDTPPVLSTGLLTDAPIPSGRGATANKESLSPKIPVCKTPSGTFSLIHFFVL</sequence>
<dbReference type="Pfam" id="PF00240">
    <property type="entry name" value="ubiquitin"/>
    <property type="match status" value="1"/>
</dbReference>
<reference evidence="3" key="1">
    <citation type="submission" date="2019-05" db="EMBL/GenBank/DDBJ databases">
        <title>Annotation for the trematode Fasciolopsis buski.</title>
        <authorList>
            <person name="Choi Y.-J."/>
        </authorList>
    </citation>
    <scope>NUCLEOTIDE SEQUENCE</scope>
    <source>
        <strain evidence="3">HT</strain>
        <tissue evidence="3">Whole worm</tissue>
    </source>
</reference>
<dbReference type="InterPro" id="IPR000626">
    <property type="entry name" value="Ubiquitin-like_dom"/>
</dbReference>
<dbReference type="InterPro" id="IPR029071">
    <property type="entry name" value="Ubiquitin-like_domsf"/>
</dbReference>
<keyword evidence="4" id="KW-1185">Reference proteome</keyword>
<dbReference type="OrthoDB" id="289038at2759"/>
<dbReference type="AlphaFoldDB" id="A0A8E0VI04"/>
<feature type="compositionally biased region" description="Low complexity" evidence="1">
    <location>
        <begin position="238"/>
        <end position="259"/>
    </location>
</feature>
<name>A0A8E0VI04_9TREM</name>
<comment type="caution">
    <text evidence="3">The sequence shown here is derived from an EMBL/GenBank/DDBJ whole genome shotgun (WGS) entry which is preliminary data.</text>
</comment>
<feature type="compositionally biased region" description="Polar residues" evidence="1">
    <location>
        <begin position="226"/>
        <end position="237"/>
    </location>
</feature>
<feature type="compositionally biased region" description="Low complexity" evidence="1">
    <location>
        <begin position="68"/>
        <end position="77"/>
    </location>
</feature>
<dbReference type="SUPFAM" id="SSF54236">
    <property type="entry name" value="Ubiquitin-like"/>
    <property type="match status" value="1"/>
</dbReference>
<protein>
    <submittedName>
        <fullName evidence="3">Ubiquitin-specific peptidase 48 (C19 family)</fullName>
    </submittedName>
</protein>